<keyword evidence="11" id="KW-1185">Reference proteome</keyword>
<dbReference type="Proteomes" id="UP000193978">
    <property type="component" value="Chromosome"/>
</dbReference>
<evidence type="ECO:0000313" key="10">
    <source>
        <dbReference type="EMBL" id="ARN80375.1"/>
    </source>
</evidence>
<accession>A0A1W6MS37</accession>
<gene>
    <name evidence="10" type="ORF">B1812_03965</name>
</gene>
<evidence type="ECO:0000256" key="2">
    <source>
        <dbReference type="ARBA" id="ARBA00022723"/>
    </source>
</evidence>
<evidence type="ECO:0000256" key="3">
    <source>
        <dbReference type="ARBA" id="ARBA00022763"/>
    </source>
</evidence>
<evidence type="ECO:0000256" key="7">
    <source>
        <dbReference type="ARBA" id="ARBA00023204"/>
    </source>
</evidence>
<dbReference type="CDD" id="cd10030">
    <property type="entry name" value="UDG-F4_TTUDGA_SPO1dp_like"/>
    <property type="match status" value="1"/>
</dbReference>
<proteinExistence type="predicted"/>
<name>A0A1W6MS37_9HYPH</name>
<dbReference type="InterPro" id="IPR036895">
    <property type="entry name" value="Uracil-DNA_glycosylase-like_sf"/>
</dbReference>
<dbReference type="GO" id="GO:0006281">
    <property type="term" value="P:DNA repair"/>
    <property type="evidence" value="ECO:0007669"/>
    <property type="project" value="UniProtKB-KW"/>
</dbReference>
<dbReference type="KEGG" id="mbry:B1812_03965"/>
<dbReference type="GO" id="GO:0046872">
    <property type="term" value="F:metal ion binding"/>
    <property type="evidence" value="ECO:0007669"/>
    <property type="project" value="UniProtKB-KW"/>
</dbReference>
<dbReference type="GO" id="GO:0097506">
    <property type="term" value="F:deaminated base DNA N-glycosylase activity"/>
    <property type="evidence" value="ECO:0007669"/>
    <property type="project" value="UniProtKB-ARBA"/>
</dbReference>
<dbReference type="PANTHER" id="PTHR33693">
    <property type="entry name" value="TYPE-5 URACIL-DNA GLYCOSYLASE"/>
    <property type="match status" value="1"/>
</dbReference>
<evidence type="ECO:0000313" key="11">
    <source>
        <dbReference type="Proteomes" id="UP000193978"/>
    </source>
</evidence>
<protein>
    <recommendedName>
        <fullName evidence="9">Uracil-DNA glycosylase-like domain-containing protein</fullName>
    </recommendedName>
</protein>
<keyword evidence="2" id="KW-0479">Metal-binding</keyword>
<evidence type="ECO:0000256" key="1">
    <source>
        <dbReference type="ARBA" id="ARBA00022485"/>
    </source>
</evidence>
<dbReference type="GO" id="GO:0051539">
    <property type="term" value="F:4 iron, 4 sulfur cluster binding"/>
    <property type="evidence" value="ECO:0007669"/>
    <property type="project" value="UniProtKB-KW"/>
</dbReference>
<keyword evidence="3" id="KW-0227">DNA damage</keyword>
<dbReference type="SMART" id="SM00987">
    <property type="entry name" value="UreE_C"/>
    <property type="match status" value="1"/>
</dbReference>
<sequence length="273" mass="29307">MGVDANSDEGRALQALLAYYHALGVDCAVDGTPHDRFEESRRPSLRSPPPEVARDNAPVSRVVAAPLAADEVTAEAERIAAGARDLETLAQGLFGFEALGMGRRAQHFLFAEGVPGSAVMAMEAAPGAEEERSGAPFSGPEARLLEAMLKAIGVSRSDAYLAYFAPWRSPGGQAPAPHHVEALTPFARRHIALARPKVLLLFGEFAPRALGREEAFSKLRWRRFELSFDGAEVSAFVAPDLPSILKSGAMKRPAWKLLRSAAASLRGEAARDR</sequence>
<evidence type="ECO:0000256" key="4">
    <source>
        <dbReference type="ARBA" id="ARBA00022801"/>
    </source>
</evidence>
<evidence type="ECO:0000256" key="8">
    <source>
        <dbReference type="SAM" id="MobiDB-lite"/>
    </source>
</evidence>
<dbReference type="InterPro" id="IPR051536">
    <property type="entry name" value="UDG_Type-4/5"/>
</dbReference>
<dbReference type="Gene3D" id="3.40.470.10">
    <property type="entry name" value="Uracil-DNA glycosylase-like domain"/>
    <property type="match status" value="1"/>
</dbReference>
<dbReference type="EMBL" id="CP019948">
    <property type="protein sequence ID" value="ARN80375.1"/>
    <property type="molecule type" value="Genomic_DNA"/>
</dbReference>
<keyword evidence="5" id="KW-0408">Iron</keyword>
<dbReference type="Pfam" id="PF03167">
    <property type="entry name" value="UDG"/>
    <property type="match status" value="1"/>
</dbReference>
<dbReference type="SMART" id="SM00986">
    <property type="entry name" value="UDG"/>
    <property type="match status" value="1"/>
</dbReference>
<keyword evidence="4" id="KW-0378">Hydrolase</keyword>
<dbReference type="AlphaFoldDB" id="A0A1W6MS37"/>
<evidence type="ECO:0000256" key="5">
    <source>
        <dbReference type="ARBA" id="ARBA00023004"/>
    </source>
</evidence>
<dbReference type="InterPro" id="IPR005122">
    <property type="entry name" value="Uracil-DNA_glycosylase-like"/>
</dbReference>
<organism evidence="10 11">
    <name type="scientific">Methylocystis bryophila</name>
    <dbReference type="NCBI Taxonomy" id="655015"/>
    <lineage>
        <taxon>Bacteria</taxon>
        <taxon>Pseudomonadati</taxon>
        <taxon>Pseudomonadota</taxon>
        <taxon>Alphaproteobacteria</taxon>
        <taxon>Hyphomicrobiales</taxon>
        <taxon>Methylocystaceae</taxon>
        <taxon>Methylocystis</taxon>
    </lineage>
</organism>
<evidence type="ECO:0000256" key="6">
    <source>
        <dbReference type="ARBA" id="ARBA00023014"/>
    </source>
</evidence>
<dbReference type="RefSeq" id="WP_085770440.1">
    <property type="nucleotide sequence ID" value="NZ_AP027149.1"/>
</dbReference>
<dbReference type="SUPFAM" id="SSF52141">
    <property type="entry name" value="Uracil-DNA glycosylase-like"/>
    <property type="match status" value="1"/>
</dbReference>
<keyword evidence="7" id="KW-0234">DNA repair</keyword>
<evidence type="ECO:0000259" key="9">
    <source>
        <dbReference type="SMART" id="SM00986"/>
    </source>
</evidence>
<keyword evidence="6" id="KW-0411">Iron-sulfur</keyword>
<reference evidence="10 11" key="1">
    <citation type="submission" date="2017-02" db="EMBL/GenBank/DDBJ databases">
        <authorList>
            <person name="Peterson S.W."/>
        </authorList>
    </citation>
    <scope>NUCLEOTIDE SEQUENCE [LARGE SCALE GENOMIC DNA]</scope>
    <source>
        <strain evidence="10 11">S285</strain>
    </source>
</reference>
<dbReference type="PANTHER" id="PTHR33693:SF1">
    <property type="entry name" value="TYPE-4 URACIL-DNA GLYCOSYLASE"/>
    <property type="match status" value="1"/>
</dbReference>
<dbReference type="STRING" id="655015.B1812_03965"/>
<feature type="region of interest" description="Disordered" evidence="8">
    <location>
        <begin position="34"/>
        <end position="57"/>
    </location>
</feature>
<dbReference type="OrthoDB" id="5290748at2"/>
<feature type="domain" description="Uracil-DNA glycosylase-like" evidence="9">
    <location>
        <begin position="110"/>
        <end position="259"/>
    </location>
</feature>
<keyword evidence="1" id="KW-0004">4Fe-4S</keyword>